<organism evidence="2">
    <name type="scientific">Spongospora subterranea</name>
    <dbReference type="NCBI Taxonomy" id="70186"/>
    <lineage>
        <taxon>Eukaryota</taxon>
        <taxon>Sar</taxon>
        <taxon>Rhizaria</taxon>
        <taxon>Endomyxa</taxon>
        <taxon>Phytomyxea</taxon>
        <taxon>Plasmodiophorida</taxon>
        <taxon>Plasmodiophoridae</taxon>
        <taxon>Spongospora</taxon>
    </lineage>
</organism>
<feature type="domain" description="Reverse transcriptase/retrotransposon-derived protein RNase H-like" evidence="1">
    <location>
        <begin position="90"/>
        <end position="186"/>
    </location>
</feature>
<dbReference type="PANTHER" id="PTHR33064:SF37">
    <property type="entry name" value="RIBONUCLEASE H"/>
    <property type="match status" value="1"/>
</dbReference>
<sequence>MREDLWCGQVYSEKGISPYPRRIQALSNFGLPQTAGDLMQFVCAVTWLSSSIPDFSRKVNPLRHLLESALSLAPVRTKKFASRILLLDFGESHRAAFNSIIDAIKHAVTLSYPSDDLVPCLFTDASKDFWMVVITQVPEDDFHLPFKEQHHQPLAFCSGAFKRSSANWSVPEKEAFPIQYAVRRLRFFHPIVSHIAHWSKWNLMRSNILCRSGSNCNSTHECYSDNGFDVIGLLFSEKGDLTEILCKPIKSIMKLEKMAIRGQKS</sequence>
<dbReference type="PANTHER" id="PTHR33064">
    <property type="entry name" value="POL PROTEIN"/>
    <property type="match status" value="1"/>
</dbReference>
<dbReference type="Pfam" id="PF17919">
    <property type="entry name" value="RT_RNaseH_2"/>
    <property type="match status" value="1"/>
</dbReference>
<accession>A0A0H5RGV6</accession>
<reference evidence="2" key="1">
    <citation type="submission" date="2015-04" db="EMBL/GenBank/DDBJ databases">
        <title>The genome sequence of the plant pathogenic Rhizarian Plasmodiophora brassicae reveals insights in its biotrophic life cycle and the origin of chitin synthesis.</title>
        <authorList>
            <person name="Schwelm A."/>
            <person name="Fogelqvist J."/>
            <person name="Knaust A."/>
            <person name="Julke S."/>
            <person name="Lilja T."/>
            <person name="Dhandapani V."/>
            <person name="Bonilla-Rosso G."/>
            <person name="Karlsson M."/>
            <person name="Shevchenko A."/>
            <person name="Choi S.R."/>
            <person name="Kim H.G."/>
            <person name="Park J.Y."/>
            <person name="Lim Y.P."/>
            <person name="Ludwig-Muller J."/>
            <person name="Dixelius C."/>
        </authorList>
    </citation>
    <scope>NUCLEOTIDE SEQUENCE</scope>
    <source>
        <tissue evidence="2">Potato root galls</tissue>
    </source>
</reference>
<dbReference type="EMBL" id="HACM01007472">
    <property type="protein sequence ID" value="CRZ07914.1"/>
    <property type="molecule type" value="Transcribed_RNA"/>
</dbReference>
<dbReference type="SUPFAM" id="SSF56672">
    <property type="entry name" value="DNA/RNA polymerases"/>
    <property type="match status" value="1"/>
</dbReference>
<dbReference type="InterPro" id="IPR041577">
    <property type="entry name" value="RT_RNaseH_2"/>
</dbReference>
<dbReference type="InterPro" id="IPR043128">
    <property type="entry name" value="Rev_trsase/Diguanyl_cyclase"/>
</dbReference>
<dbReference type="InterPro" id="IPR051320">
    <property type="entry name" value="Viral_Replic_Matur_Polypro"/>
</dbReference>
<dbReference type="Gene3D" id="3.30.70.270">
    <property type="match status" value="1"/>
</dbReference>
<evidence type="ECO:0000313" key="2">
    <source>
        <dbReference type="EMBL" id="CRZ07914.1"/>
    </source>
</evidence>
<name>A0A0H5RGV6_9EUKA</name>
<proteinExistence type="predicted"/>
<dbReference type="AlphaFoldDB" id="A0A0H5RGV6"/>
<dbReference type="InterPro" id="IPR043502">
    <property type="entry name" value="DNA/RNA_pol_sf"/>
</dbReference>
<evidence type="ECO:0000259" key="1">
    <source>
        <dbReference type="Pfam" id="PF17919"/>
    </source>
</evidence>
<protein>
    <recommendedName>
        <fullName evidence="1">Reverse transcriptase/retrotransposon-derived protein RNase H-like domain-containing protein</fullName>
    </recommendedName>
</protein>